<evidence type="ECO:0000313" key="1">
    <source>
        <dbReference type="EMBL" id="JAH45190.1"/>
    </source>
</evidence>
<sequence length="33" mass="3549">MLVGIAGVLTNDSNKNIGLAPLSMKRENNFPFS</sequence>
<reference evidence="1" key="2">
    <citation type="journal article" date="2015" name="Fish Shellfish Immunol.">
        <title>Early steps in the European eel (Anguilla anguilla)-Vibrio vulnificus interaction in the gills: Role of the RtxA13 toxin.</title>
        <authorList>
            <person name="Callol A."/>
            <person name="Pajuelo D."/>
            <person name="Ebbesson L."/>
            <person name="Teles M."/>
            <person name="MacKenzie S."/>
            <person name="Amaro C."/>
        </authorList>
    </citation>
    <scope>NUCLEOTIDE SEQUENCE</scope>
</reference>
<protein>
    <submittedName>
        <fullName evidence="1">Uncharacterized protein</fullName>
    </submittedName>
</protein>
<organism evidence="1">
    <name type="scientific">Anguilla anguilla</name>
    <name type="common">European freshwater eel</name>
    <name type="synonym">Muraena anguilla</name>
    <dbReference type="NCBI Taxonomy" id="7936"/>
    <lineage>
        <taxon>Eukaryota</taxon>
        <taxon>Metazoa</taxon>
        <taxon>Chordata</taxon>
        <taxon>Craniata</taxon>
        <taxon>Vertebrata</taxon>
        <taxon>Euteleostomi</taxon>
        <taxon>Actinopterygii</taxon>
        <taxon>Neopterygii</taxon>
        <taxon>Teleostei</taxon>
        <taxon>Anguilliformes</taxon>
        <taxon>Anguillidae</taxon>
        <taxon>Anguilla</taxon>
    </lineage>
</organism>
<accession>A0A0E9SWX8</accession>
<dbReference type="EMBL" id="GBXM01063387">
    <property type="protein sequence ID" value="JAH45190.1"/>
    <property type="molecule type" value="Transcribed_RNA"/>
</dbReference>
<dbReference type="AlphaFoldDB" id="A0A0E9SWX8"/>
<name>A0A0E9SWX8_ANGAN</name>
<reference evidence="1" key="1">
    <citation type="submission" date="2014-11" db="EMBL/GenBank/DDBJ databases">
        <authorList>
            <person name="Amaro Gonzalez C."/>
        </authorList>
    </citation>
    <scope>NUCLEOTIDE SEQUENCE</scope>
</reference>
<proteinExistence type="predicted"/>